<dbReference type="AlphaFoldDB" id="A0A0L8LBW2"/>
<sequence length="223" mass="23275">MDETRLRRELKEAALAHRPDRARILARVERGLAEPAPTSRRLPAPGGRPRRRWTVTIAVATAVAGVVGIGGLAATTLGDRPAGPATTLPAPGPTARATGTIDPGSNRWWAQSDLALTTGTPVSGLTVELRVARTPGVATTGHWQTRPADDFTVTVTEDTTALVYRWTLKPGRSLPPGPHVFAAQYNHAEGVRDASADAYTALLTSPGGGRTTLTGAFGPTPAG</sequence>
<name>A0A0L8LBW2_STRVR</name>
<keyword evidence="2" id="KW-0812">Transmembrane</keyword>
<dbReference type="RefSeq" id="WP_033207017.1">
    <property type="nucleotide sequence ID" value="NZ_LGUP01000025.1"/>
</dbReference>
<accession>A0A0L8LBW2</accession>
<keyword evidence="2" id="KW-0472">Membrane</keyword>
<feature type="compositionally biased region" description="Low complexity" evidence="1">
    <location>
        <begin position="76"/>
        <end position="100"/>
    </location>
</feature>
<feature type="region of interest" description="Disordered" evidence="1">
    <location>
        <begin position="76"/>
        <end position="103"/>
    </location>
</feature>
<dbReference type="PATRIC" id="fig|1938.6.peg.1032"/>
<reference evidence="3 4" key="1">
    <citation type="submission" date="2015-06" db="EMBL/GenBank/DDBJ databases">
        <authorList>
            <person name="Hoefler B.C."/>
            <person name="Straight P.D."/>
        </authorList>
    </citation>
    <scope>NUCLEOTIDE SEQUENCE [LARGE SCALE GENOMIC DNA]</scope>
    <source>
        <strain evidence="3 4">NRRL 3427</strain>
    </source>
</reference>
<gene>
    <name evidence="3" type="ORF">ADK34_04670</name>
</gene>
<proteinExistence type="predicted"/>
<dbReference type="OrthoDB" id="4147502at2"/>
<feature type="transmembrane region" description="Helical" evidence="2">
    <location>
        <begin position="53"/>
        <end position="74"/>
    </location>
</feature>
<evidence type="ECO:0000256" key="1">
    <source>
        <dbReference type="SAM" id="MobiDB-lite"/>
    </source>
</evidence>
<comment type="caution">
    <text evidence="3">The sequence shown here is derived from an EMBL/GenBank/DDBJ whole genome shotgun (WGS) entry which is preliminary data.</text>
</comment>
<evidence type="ECO:0000256" key="2">
    <source>
        <dbReference type="SAM" id="Phobius"/>
    </source>
</evidence>
<dbReference type="Proteomes" id="UP000037023">
    <property type="component" value="Unassembled WGS sequence"/>
</dbReference>
<evidence type="ECO:0000313" key="3">
    <source>
        <dbReference type="EMBL" id="KOG35620.1"/>
    </source>
</evidence>
<evidence type="ECO:0000313" key="4">
    <source>
        <dbReference type="Proteomes" id="UP000037023"/>
    </source>
</evidence>
<keyword evidence="2" id="KW-1133">Transmembrane helix</keyword>
<dbReference type="EMBL" id="LGUP01000025">
    <property type="protein sequence ID" value="KOG35620.1"/>
    <property type="molecule type" value="Genomic_DNA"/>
</dbReference>
<organism evidence="3 4">
    <name type="scientific">Streptomyces viridochromogenes</name>
    <dbReference type="NCBI Taxonomy" id="1938"/>
    <lineage>
        <taxon>Bacteria</taxon>
        <taxon>Bacillati</taxon>
        <taxon>Actinomycetota</taxon>
        <taxon>Actinomycetes</taxon>
        <taxon>Kitasatosporales</taxon>
        <taxon>Streptomycetaceae</taxon>
        <taxon>Streptomyces</taxon>
    </lineage>
</organism>
<protein>
    <submittedName>
        <fullName evidence="3">Uncharacterized protein</fullName>
    </submittedName>
</protein>